<dbReference type="OrthoDB" id="10253401at2759"/>
<evidence type="ECO:0000256" key="3">
    <source>
        <dbReference type="ARBA" id="ARBA00023163"/>
    </source>
</evidence>
<dbReference type="AlphaFoldDB" id="A0A7J7J0H8"/>
<evidence type="ECO:0000313" key="7">
    <source>
        <dbReference type="Proteomes" id="UP000593567"/>
    </source>
</evidence>
<dbReference type="PANTHER" id="PTHR10245:SF15">
    <property type="entry name" value="ENDOTHELIAL DIFFERENTIATION-RELATED FACTOR 1"/>
    <property type="match status" value="1"/>
</dbReference>
<dbReference type="Gene3D" id="1.10.260.40">
    <property type="entry name" value="lambda repressor-like DNA-binding domains"/>
    <property type="match status" value="1"/>
</dbReference>
<dbReference type="FunFam" id="1.10.260.40:FF:000015">
    <property type="entry name" value="Endothelial differentiation-related factor 1"/>
    <property type="match status" value="1"/>
</dbReference>
<evidence type="ECO:0000313" key="6">
    <source>
        <dbReference type="EMBL" id="KAF6019692.1"/>
    </source>
</evidence>
<keyword evidence="7" id="KW-1185">Reference proteome</keyword>
<dbReference type="PANTHER" id="PTHR10245">
    <property type="entry name" value="ENDOTHELIAL DIFFERENTIATION-RELATED FACTOR 1 MULTIPROTEIN BRIDGING FACTOR 1"/>
    <property type="match status" value="1"/>
</dbReference>
<keyword evidence="2" id="KW-0238">DNA-binding</keyword>
<organism evidence="6 7">
    <name type="scientific">Bugula neritina</name>
    <name type="common">Brown bryozoan</name>
    <name type="synonym">Sertularia neritina</name>
    <dbReference type="NCBI Taxonomy" id="10212"/>
    <lineage>
        <taxon>Eukaryota</taxon>
        <taxon>Metazoa</taxon>
        <taxon>Spiralia</taxon>
        <taxon>Lophotrochozoa</taxon>
        <taxon>Bryozoa</taxon>
        <taxon>Gymnolaemata</taxon>
        <taxon>Cheilostomatida</taxon>
        <taxon>Flustrina</taxon>
        <taxon>Buguloidea</taxon>
        <taxon>Bugulidae</taxon>
        <taxon>Bugula</taxon>
    </lineage>
</organism>
<dbReference type="SMART" id="SM00530">
    <property type="entry name" value="HTH_XRE"/>
    <property type="match status" value="1"/>
</dbReference>
<proteinExistence type="predicted"/>
<dbReference type="Pfam" id="PF08523">
    <property type="entry name" value="MBF1"/>
    <property type="match status" value="1"/>
</dbReference>
<evidence type="ECO:0000256" key="1">
    <source>
        <dbReference type="ARBA" id="ARBA00023015"/>
    </source>
</evidence>
<evidence type="ECO:0000256" key="4">
    <source>
        <dbReference type="SAM" id="MobiDB-lite"/>
    </source>
</evidence>
<dbReference type="InterPro" id="IPR001387">
    <property type="entry name" value="Cro/C1-type_HTH"/>
</dbReference>
<dbReference type="Proteomes" id="UP000593567">
    <property type="component" value="Unassembled WGS sequence"/>
</dbReference>
<feature type="region of interest" description="Disordered" evidence="4">
    <location>
        <begin position="1"/>
        <end position="30"/>
    </location>
</feature>
<name>A0A7J7J0H8_BUGNE</name>
<protein>
    <submittedName>
        <fullName evidence="6">Mbf1</fullName>
    </submittedName>
</protein>
<comment type="caution">
    <text evidence="6">The sequence shown here is derived from an EMBL/GenBank/DDBJ whole genome shotgun (WGS) entry which is preliminary data.</text>
</comment>
<evidence type="ECO:0000259" key="5">
    <source>
        <dbReference type="PROSITE" id="PS50943"/>
    </source>
</evidence>
<keyword evidence="1" id="KW-0805">Transcription regulation</keyword>
<dbReference type="EMBL" id="VXIV02003215">
    <property type="protein sequence ID" value="KAF6019692.1"/>
    <property type="molecule type" value="Genomic_DNA"/>
</dbReference>
<reference evidence="6" key="1">
    <citation type="submission" date="2020-06" db="EMBL/GenBank/DDBJ databases">
        <title>Draft genome of Bugula neritina, a colonial animal packing powerful symbionts and potential medicines.</title>
        <authorList>
            <person name="Rayko M."/>
        </authorList>
    </citation>
    <scope>NUCLEOTIDE SEQUENCE [LARGE SCALE GENOMIC DNA]</scope>
    <source>
        <strain evidence="6">Kwan_BN1</strain>
    </source>
</reference>
<gene>
    <name evidence="6" type="ORF">EB796_022007</name>
</gene>
<dbReference type="PROSITE" id="PS50943">
    <property type="entry name" value="HTH_CROC1"/>
    <property type="match status" value="1"/>
</dbReference>
<dbReference type="SUPFAM" id="SSF47413">
    <property type="entry name" value="lambda repressor-like DNA-binding domains"/>
    <property type="match status" value="1"/>
</dbReference>
<dbReference type="GO" id="GO:0005634">
    <property type="term" value="C:nucleus"/>
    <property type="evidence" value="ECO:0007669"/>
    <property type="project" value="TreeGrafter"/>
</dbReference>
<feature type="domain" description="HTH cro/C1-type" evidence="5">
    <location>
        <begin position="81"/>
        <end position="135"/>
    </location>
</feature>
<accession>A0A7J7J0H8</accession>
<dbReference type="GO" id="GO:0003677">
    <property type="term" value="F:DNA binding"/>
    <property type="evidence" value="ECO:0007669"/>
    <property type="project" value="UniProtKB-KW"/>
</dbReference>
<sequence>MSNWANDTDPVVLRKSKPASAAKSTQAVNAAMRSGAAIDTSKKYRAGGNAQHQTAKNTAALDRETEELHHEKVTLTVSRAMQQGRQAKGMTQKELATKISEKPQIINEYEAGKAIPNDAILGKIERALGVKLRGKDIGKPMEPRGAKGGAKK</sequence>
<dbReference type="InterPro" id="IPR010982">
    <property type="entry name" value="Lambda_DNA-bd_dom_sf"/>
</dbReference>
<dbReference type="InterPro" id="IPR013729">
    <property type="entry name" value="MBF1_N"/>
</dbReference>
<keyword evidence="3" id="KW-0804">Transcription</keyword>
<evidence type="ECO:0000256" key="2">
    <source>
        <dbReference type="ARBA" id="ARBA00023125"/>
    </source>
</evidence>
<dbReference type="Pfam" id="PF01381">
    <property type="entry name" value="HTH_3"/>
    <property type="match status" value="1"/>
</dbReference>
<dbReference type="CDD" id="cd00093">
    <property type="entry name" value="HTH_XRE"/>
    <property type="match status" value="1"/>
</dbReference>